<organism evidence="2 3">
    <name type="scientific">Funneliformis geosporum</name>
    <dbReference type="NCBI Taxonomy" id="1117311"/>
    <lineage>
        <taxon>Eukaryota</taxon>
        <taxon>Fungi</taxon>
        <taxon>Fungi incertae sedis</taxon>
        <taxon>Mucoromycota</taxon>
        <taxon>Glomeromycotina</taxon>
        <taxon>Glomeromycetes</taxon>
        <taxon>Glomerales</taxon>
        <taxon>Glomeraceae</taxon>
        <taxon>Funneliformis</taxon>
    </lineage>
</organism>
<reference evidence="2" key="1">
    <citation type="submission" date="2022-08" db="EMBL/GenBank/DDBJ databases">
        <authorList>
            <person name="Kallberg Y."/>
            <person name="Tangrot J."/>
            <person name="Rosling A."/>
        </authorList>
    </citation>
    <scope>NUCLEOTIDE SEQUENCE</scope>
    <source>
        <strain evidence="2">Wild A</strain>
    </source>
</reference>
<keyword evidence="1" id="KW-0812">Transmembrane</keyword>
<sequence>ASGLGGISCESMWVLYCGTLIHRCGDEIDSHCEYVGLNSDMVIDLNTWVLVVSNLGAMIGLAVMVRHGMERESELRDRRHEDSIRQMREEIVLRDNALKEEIRLRDENMKLWVEMLLEGRGRDNGPGDNWDKPYQGKCPRGPICLLFLCLHPVTYKLPSSFRPTGLPVSSQNLFKAWQQPNRGIFRDKLEKKSKLTTCCPK</sequence>
<keyword evidence="1" id="KW-0472">Membrane</keyword>
<dbReference type="EMBL" id="CAMKVN010006568">
    <property type="protein sequence ID" value="CAI2190435.1"/>
    <property type="molecule type" value="Genomic_DNA"/>
</dbReference>
<proteinExistence type="predicted"/>
<evidence type="ECO:0000313" key="2">
    <source>
        <dbReference type="EMBL" id="CAI2190435.1"/>
    </source>
</evidence>
<feature type="transmembrane region" description="Helical" evidence="1">
    <location>
        <begin position="48"/>
        <end position="69"/>
    </location>
</feature>
<gene>
    <name evidence="2" type="ORF">FWILDA_LOCUS14574</name>
</gene>
<protein>
    <submittedName>
        <fullName evidence="2">8375_t:CDS:1</fullName>
    </submittedName>
</protein>
<comment type="caution">
    <text evidence="2">The sequence shown here is derived from an EMBL/GenBank/DDBJ whole genome shotgun (WGS) entry which is preliminary data.</text>
</comment>
<dbReference type="AlphaFoldDB" id="A0A9W4T2K0"/>
<keyword evidence="1" id="KW-1133">Transmembrane helix</keyword>
<feature type="non-terminal residue" evidence="2">
    <location>
        <position position="1"/>
    </location>
</feature>
<accession>A0A9W4T2K0</accession>
<dbReference type="Proteomes" id="UP001153678">
    <property type="component" value="Unassembled WGS sequence"/>
</dbReference>
<keyword evidence="3" id="KW-1185">Reference proteome</keyword>
<evidence type="ECO:0000313" key="3">
    <source>
        <dbReference type="Proteomes" id="UP001153678"/>
    </source>
</evidence>
<name>A0A9W4T2K0_9GLOM</name>
<evidence type="ECO:0000256" key="1">
    <source>
        <dbReference type="SAM" id="Phobius"/>
    </source>
</evidence>